<organism evidence="3 4">
    <name type="scientific">Arachis hypogaea</name>
    <name type="common">Peanut</name>
    <dbReference type="NCBI Taxonomy" id="3818"/>
    <lineage>
        <taxon>Eukaryota</taxon>
        <taxon>Viridiplantae</taxon>
        <taxon>Streptophyta</taxon>
        <taxon>Embryophyta</taxon>
        <taxon>Tracheophyta</taxon>
        <taxon>Spermatophyta</taxon>
        <taxon>Magnoliopsida</taxon>
        <taxon>eudicotyledons</taxon>
        <taxon>Gunneridae</taxon>
        <taxon>Pentapetalae</taxon>
        <taxon>rosids</taxon>
        <taxon>fabids</taxon>
        <taxon>Fabales</taxon>
        <taxon>Fabaceae</taxon>
        <taxon>Papilionoideae</taxon>
        <taxon>50 kb inversion clade</taxon>
        <taxon>dalbergioids sensu lato</taxon>
        <taxon>Dalbergieae</taxon>
        <taxon>Pterocarpus clade</taxon>
        <taxon>Arachis</taxon>
    </lineage>
</organism>
<dbReference type="InterPro" id="IPR052929">
    <property type="entry name" value="RNase_H-like_EbsB-rel"/>
</dbReference>
<dbReference type="Pfam" id="PF13456">
    <property type="entry name" value="RVT_3"/>
    <property type="match status" value="1"/>
</dbReference>
<dbReference type="InterPro" id="IPR036397">
    <property type="entry name" value="RNaseH_sf"/>
</dbReference>
<reference evidence="3 4" key="1">
    <citation type="submission" date="2019-01" db="EMBL/GenBank/DDBJ databases">
        <title>Sequencing of cultivated peanut Arachis hypogaea provides insights into genome evolution and oil improvement.</title>
        <authorList>
            <person name="Chen X."/>
        </authorList>
    </citation>
    <scope>NUCLEOTIDE SEQUENCE [LARGE SCALE GENOMIC DNA]</scope>
    <source>
        <strain evidence="4">cv. Fuhuasheng</strain>
        <tissue evidence="3">Leaves</tissue>
    </source>
</reference>
<dbReference type="CDD" id="cd06222">
    <property type="entry name" value="RNase_H_like"/>
    <property type="match status" value="1"/>
</dbReference>
<dbReference type="AlphaFoldDB" id="A0A445CQM1"/>
<dbReference type="PANTHER" id="PTHR47074">
    <property type="entry name" value="BNAC02G40300D PROTEIN"/>
    <property type="match status" value="1"/>
</dbReference>
<accession>A0A445CQM1</accession>
<evidence type="ECO:0000256" key="1">
    <source>
        <dbReference type="SAM" id="MobiDB-lite"/>
    </source>
</evidence>
<feature type="region of interest" description="Disordered" evidence="1">
    <location>
        <begin position="241"/>
        <end position="265"/>
    </location>
</feature>
<feature type="compositionally biased region" description="Basic and acidic residues" evidence="1">
    <location>
        <begin position="85"/>
        <end position="107"/>
    </location>
</feature>
<feature type="region of interest" description="Disordered" evidence="1">
    <location>
        <begin position="1"/>
        <end position="33"/>
    </location>
</feature>
<dbReference type="GO" id="GO:0003676">
    <property type="term" value="F:nucleic acid binding"/>
    <property type="evidence" value="ECO:0007669"/>
    <property type="project" value="InterPro"/>
</dbReference>
<evidence type="ECO:0000313" key="4">
    <source>
        <dbReference type="Proteomes" id="UP000289738"/>
    </source>
</evidence>
<dbReference type="EMBL" id="SDMP01000006">
    <property type="protein sequence ID" value="RYR53249.1"/>
    <property type="molecule type" value="Genomic_DNA"/>
</dbReference>
<dbReference type="InterPro" id="IPR044730">
    <property type="entry name" value="RNase_H-like_dom_plant"/>
</dbReference>
<dbReference type="InterPro" id="IPR002156">
    <property type="entry name" value="RNaseH_domain"/>
</dbReference>
<evidence type="ECO:0000259" key="2">
    <source>
        <dbReference type="Pfam" id="PF13456"/>
    </source>
</evidence>
<proteinExistence type="predicted"/>
<dbReference type="Proteomes" id="UP000289738">
    <property type="component" value="Chromosome A06"/>
</dbReference>
<dbReference type="InterPro" id="IPR012337">
    <property type="entry name" value="RNaseH-like_sf"/>
</dbReference>
<feature type="region of interest" description="Disordered" evidence="1">
    <location>
        <begin position="85"/>
        <end position="115"/>
    </location>
</feature>
<comment type="caution">
    <text evidence="3">The sequence shown here is derived from an EMBL/GenBank/DDBJ whole genome shotgun (WGS) entry which is preliminary data.</text>
</comment>
<feature type="domain" description="RNase H type-1" evidence="2">
    <location>
        <begin position="270"/>
        <end position="391"/>
    </location>
</feature>
<dbReference type="SUPFAM" id="SSF53098">
    <property type="entry name" value="Ribonuclease H-like"/>
    <property type="match status" value="1"/>
</dbReference>
<feature type="compositionally biased region" description="Basic and acidic residues" evidence="1">
    <location>
        <begin position="1"/>
        <end position="26"/>
    </location>
</feature>
<dbReference type="PANTHER" id="PTHR47074:SF48">
    <property type="entry name" value="POLYNUCLEOTIDYL TRANSFERASE, RIBONUCLEASE H-LIKE SUPERFAMILY PROTEIN"/>
    <property type="match status" value="1"/>
</dbReference>
<evidence type="ECO:0000313" key="3">
    <source>
        <dbReference type="EMBL" id="RYR53249.1"/>
    </source>
</evidence>
<dbReference type="STRING" id="3818.A0A445CQM1"/>
<gene>
    <name evidence="3" type="ORF">Ahy_A06g028266</name>
</gene>
<keyword evidence="4" id="KW-1185">Reference proteome</keyword>
<name>A0A445CQM1_ARAHY</name>
<protein>
    <recommendedName>
        <fullName evidence="2">RNase H type-1 domain-containing protein</fullName>
    </recommendedName>
</protein>
<sequence length="421" mass="47511">MGTKVELKDENREKGEERIKAEQNRRDRAKKTHKKLMEKLANLTMTEQRAEEENGRRDQINEVEEIEENAIATIQGKNKEIVNNEEKKNKGVEDTEISKQDKKEGQQKKWKRRARKVESSNMGCGEIEKKMASCSGSLKEWGQKKFANQILALPIDMQRQDDRFYWKFIKEGESCRRNAIARMGITTLKQIEKERKGLFICCLHSLWHSRNKLLFENENVAPETILERAAISFAEALRPTNSSPLIQEPPPSSQSPSGWRTPPPGRYKINVDAASNNGVKGGVGVVIRDSNGVVVAAAMLEVAPALSVREAEAFSFYQGVNIVAQTCFLEIEIEGDNIEVVNALNSNSSFGGPFGTIISNCKALLCCFRFYKMSHIKRNGNSVVHSLAKLALTKPNLMWLEETPTKICNLVHLDILGQFLY</sequence>
<dbReference type="GO" id="GO:0004523">
    <property type="term" value="F:RNA-DNA hybrid ribonuclease activity"/>
    <property type="evidence" value="ECO:0007669"/>
    <property type="project" value="InterPro"/>
</dbReference>
<dbReference type="Gene3D" id="3.30.420.10">
    <property type="entry name" value="Ribonuclease H-like superfamily/Ribonuclease H"/>
    <property type="match status" value="1"/>
</dbReference>